<reference evidence="2" key="1">
    <citation type="submission" date="2024-02" db="EMBL/GenBank/DDBJ databases">
        <authorList>
            <consortium name="ELIXIR-Norway"/>
            <consortium name="Elixir Norway"/>
        </authorList>
    </citation>
    <scope>NUCLEOTIDE SEQUENCE</scope>
</reference>
<feature type="region of interest" description="Disordered" evidence="1">
    <location>
        <begin position="35"/>
        <end position="59"/>
    </location>
</feature>
<feature type="region of interest" description="Disordered" evidence="1">
    <location>
        <begin position="236"/>
        <end position="255"/>
    </location>
</feature>
<dbReference type="Proteomes" id="UP001497512">
    <property type="component" value="Chromosome 2"/>
</dbReference>
<dbReference type="EMBL" id="OZ019894">
    <property type="protein sequence ID" value="CAK9215333.1"/>
    <property type="molecule type" value="Genomic_DNA"/>
</dbReference>
<evidence type="ECO:0000256" key="1">
    <source>
        <dbReference type="SAM" id="MobiDB-lite"/>
    </source>
</evidence>
<accession>A0ABP0U8I1</accession>
<name>A0ABP0U8I1_9BRYO</name>
<sequence length="379" mass="42886">MLQALNPEALSPISSWNSGKADVVVEQQCVDDRIQEQRMDVQTPNSSSDASEDSEDGRRMCEPVCVESEFEDTELEQLVLQEGPKQILQLTLQEQVDHLIKEEIWESDDYADWIEWVADEEKKRQALTGLANSEVTTLLQIQQLDNSASCKGFVPCRATLGRLSYWEEAEVKRQIDILVGLGKMRPSNSEYACRVTLSVKKDGSMRGEQIISRGGTRYYNKEQQLELVLTTQGLTHEDAHQASDSRSEEAGADDSNQTDIWEDAVCMGWLKEGFLPDGINPQERRRAQKKQRSTYANRSGKHLFEALAAGVSMVKMKIPGKRKALSASWEGPYQFIGHADGKGDFDFEEGCRICVVQDAKGQRWERSRRDLQIFYVPPD</sequence>
<evidence type="ECO:0000313" key="2">
    <source>
        <dbReference type="EMBL" id="CAK9215333.1"/>
    </source>
</evidence>
<feature type="compositionally biased region" description="Basic and acidic residues" evidence="1">
    <location>
        <begin position="236"/>
        <end position="249"/>
    </location>
</feature>
<evidence type="ECO:0000313" key="3">
    <source>
        <dbReference type="Proteomes" id="UP001497512"/>
    </source>
</evidence>
<protein>
    <submittedName>
        <fullName evidence="2">Uncharacterized protein</fullName>
    </submittedName>
</protein>
<keyword evidence="3" id="KW-1185">Reference proteome</keyword>
<organism evidence="2 3">
    <name type="scientific">Sphagnum troendelagicum</name>
    <dbReference type="NCBI Taxonomy" id="128251"/>
    <lineage>
        <taxon>Eukaryota</taxon>
        <taxon>Viridiplantae</taxon>
        <taxon>Streptophyta</taxon>
        <taxon>Embryophyta</taxon>
        <taxon>Bryophyta</taxon>
        <taxon>Sphagnophytina</taxon>
        <taxon>Sphagnopsida</taxon>
        <taxon>Sphagnales</taxon>
        <taxon>Sphagnaceae</taxon>
        <taxon>Sphagnum</taxon>
    </lineage>
</organism>
<gene>
    <name evidence="2" type="ORF">CSSPTR1EN2_LOCUS12679</name>
</gene>
<proteinExistence type="predicted"/>